<organism evidence="1 2">
    <name type="scientific">Streptomyces griseorubiginosus</name>
    <dbReference type="NCBI Taxonomy" id="67304"/>
    <lineage>
        <taxon>Bacteria</taxon>
        <taxon>Bacillati</taxon>
        <taxon>Actinomycetota</taxon>
        <taxon>Actinomycetes</taxon>
        <taxon>Kitasatosporales</taxon>
        <taxon>Streptomycetaceae</taxon>
        <taxon>Streptomyces</taxon>
    </lineage>
</organism>
<evidence type="ECO:0000313" key="2">
    <source>
        <dbReference type="Proteomes" id="UP000265765"/>
    </source>
</evidence>
<proteinExistence type="predicted"/>
<reference evidence="1 2" key="1">
    <citation type="submission" date="2018-09" db="EMBL/GenBank/DDBJ databases">
        <title>Production of Trimethoprim by Streptomyces sp. 3E-1.</title>
        <authorList>
            <person name="Kang H.J."/>
            <person name="Kim S.B."/>
        </authorList>
    </citation>
    <scope>NUCLEOTIDE SEQUENCE [LARGE SCALE GENOMIC DNA]</scope>
    <source>
        <strain evidence="1 2">3E-1</strain>
    </source>
</reference>
<evidence type="ECO:0000313" key="1">
    <source>
        <dbReference type="EMBL" id="AYC41241.1"/>
    </source>
</evidence>
<sequence>MVSVKNAADFLNPESPLLALEEEVKALGAGYKWSQLYEDSAYLLVEIKCGRKSRYITISENDATDYLGFNFTKFRGLGEYEAYETLTEEPYIEVAVTGNGGPWLRMLDRIPGWSPEDPSSRINRSSRGTVKIRGDRGEDWSAELGTPSDDFRLLSRYGASTLRLFGKKNQTHDEALKFLEAAGNAILFDIDLKYGISLTMRRVRSLNGLRIARRARVDTPPALPKLQYATEPLSLYTYARSAQGMPLLEFLAYYQVLEYYFPRYSQRDQLDKLRNELRDPTFRTDDDRDLSRILRISQQSGRGYGDERSQLKSTVRYCAPEDAISGFFDSNLEIGEHFADKKQSIAGLTPLDLSGKKTDLINAVCERIYDIRCRVVHSKEDGGGQAESLLMPFSPEAESLRAENILMRFLAQKVLIAGASDMPV</sequence>
<gene>
    <name evidence="1" type="ORF">DWG14_05523</name>
</gene>
<name>A0AAI8PQK9_9ACTN</name>
<dbReference type="GeneID" id="91287285"/>
<dbReference type="RefSeq" id="WP_162952101.1">
    <property type="nucleotide sequence ID" value="NZ_CP032427.1"/>
</dbReference>
<dbReference type="KEGG" id="sge:DWG14_05523"/>
<dbReference type="AlphaFoldDB" id="A0AAI8PQK9"/>
<dbReference type="Proteomes" id="UP000265765">
    <property type="component" value="Chromosome"/>
</dbReference>
<accession>A0AAI8PQK9</accession>
<protein>
    <submittedName>
        <fullName evidence="1">Uncharacterized protein</fullName>
    </submittedName>
</protein>
<dbReference type="EMBL" id="CP032427">
    <property type="protein sequence ID" value="AYC41241.1"/>
    <property type="molecule type" value="Genomic_DNA"/>
</dbReference>